<dbReference type="Proteomes" id="UP000233469">
    <property type="component" value="Unassembled WGS sequence"/>
</dbReference>
<evidence type="ECO:0000313" key="4">
    <source>
        <dbReference type="Proteomes" id="UP000233469"/>
    </source>
</evidence>
<reference evidence="3 4" key="1">
    <citation type="submission" date="2016-04" db="EMBL/GenBank/DDBJ databases">
        <title>Genome analyses suggest a sexual origin of heterokaryosis in a supposedly ancient asexual fungus.</title>
        <authorList>
            <person name="Ropars J."/>
            <person name="Sedzielewska K."/>
            <person name="Noel J."/>
            <person name="Charron P."/>
            <person name="Farinelli L."/>
            <person name="Marton T."/>
            <person name="Kruger M."/>
            <person name="Pelin A."/>
            <person name="Brachmann A."/>
            <person name="Corradi N."/>
        </authorList>
    </citation>
    <scope>NUCLEOTIDE SEQUENCE [LARGE SCALE GENOMIC DNA]</scope>
    <source>
        <strain evidence="3 4">C2</strain>
    </source>
</reference>
<feature type="transmembrane region" description="Helical" evidence="2">
    <location>
        <begin position="68"/>
        <end position="88"/>
    </location>
</feature>
<proteinExistence type="predicted"/>
<name>A0A2N1MVJ2_9GLOM</name>
<evidence type="ECO:0000256" key="2">
    <source>
        <dbReference type="SAM" id="Phobius"/>
    </source>
</evidence>
<dbReference type="InterPro" id="IPR006461">
    <property type="entry name" value="PLAC_motif_containing"/>
</dbReference>
<evidence type="ECO:0000313" key="3">
    <source>
        <dbReference type="EMBL" id="PKK65651.1"/>
    </source>
</evidence>
<dbReference type="VEuPathDB" id="FungiDB:RhiirFUN_002520"/>
<dbReference type="PANTHER" id="PTHR15907">
    <property type="entry name" value="DUF614 FAMILY PROTEIN-RELATED"/>
    <property type="match status" value="1"/>
</dbReference>
<dbReference type="Pfam" id="PF04749">
    <property type="entry name" value="PLAC8"/>
    <property type="match status" value="1"/>
</dbReference>
<dbReference type="AlphaFoldDB" id="A0A2N1MVJ2"/>
<organism evidence="3 4">
    <name type="scientific">Rhizophagus irregularis</name>
    <dbReference type="NCBI Taxonomy" id="588596"/>
    <lineage>
        <taxon>Eukaryota</taxon>
        <taxon>Fungi</taxon>
        <taxon>Fungi incertae sedis</taxon>
        <taxon>Mucoromycota</taxon>
        <taxon>Glomeromycotina</taxon>
        <taxon>Glomeromycetes</taxon>
        <taxon>Glomerales</taxon>
        <taxon>Glomeraceae</taxon>
        <taxon>Rhizophagus</taxon>
    </lineage>
</organism>
<dbReference type="VEuPathDB" id="FungiDB:FUN_002450"/>
<evidence type="ECO:0000256" key="1">
    <source>
        <dbReference type="SAM" id="MobiDB-lite"/>
    </source>
</evidence>
<reference evidence="3 4" key="2">
    <citation type="submission" date="2017-10" db="EMBL/GenBank/DDBJ databases">
        <title>Extensive intraspecific genome diversity in a model arbuscular mycorrhizal fungus.</title>
        <authorList>
            <person name="Chen E.C.H."/>
            <person name="Morin E."/>
            <person name="Baudet D."/>
            <person name="Noel J."/>
            <person name="Ndikumana S."/>
            <person name="Charron P."/>
            <person name="St-Onge C."/>
            <person name="Giorgi J."/>
            <person name="Grigoriev I.V."/>
            <person name="Roux C."/>
            <person name="Martin F.M."/>
            <person name="Corradi N."/>
        </authorList>
    </citation>
    <scope>NUCLEOTIDE SEQUENCE [LARGE SCALE GENOMIC DNA]</scope>
    <source>
        <strain evidence="3 4">C2</strain>
    </source>
</reference>
<keyword evidence="2" id="KW-0472">Membrane</keyword>
<accession>A0A2N1MVJ2</accession>
<gene>
    <name evidence="3" type="ORF">RhiirC2_853444</name>
</gene>
<feature type="transmembrane region" description="Helical" evidence="2">
    <location>
        <begin position="100"/>
        <end position="126"/>
    </location>
</feature>
<keyword evidence="2" id="KW-1133">Transmembrane helix</keyword>
<feature type="region of interest" description="Disordered" evidence="1">
    <location>
        <begin position="1"/>
        <end position="23"/>
    </location>
</feature>
<sequence length="144" mass="16344">MSSSSYPRTEQMSVGPDNNQNGNIQEKDWSYKLGDCHDACFLSTKTFICPCVTYGENRSNITKKNNNIICSILYCFFCPCILGALSRYDVRRKYNIKGSLGVHIVFVVAAGKFLILLISLFIFYLLTNKCTLALFKNLERSKII</sequence>
<keyword evidence="2" id="KW-0812">Transmembrane</keyword>
<comment type="caution">
    <text evidence="3">The sequence shown here is derived from an EMBL/GenBank/DDBJ whole genome shotgun (WGS) entry which is preliminary data.</text>
</comment>
<dbReference type="VEuPathDB" id="FungiDB:RhiirA1_470273"/>
<protein>
    <submittedName>
        <fullName evidence="3">Uncharacterized protein</fullName>
    </submittedName>
</protein>
<dbReference type="EMBL" id="LLXL01001220">
    <property type="protein sequence ID" value="PKK65651.1"/>
    <property type="molecule type" value="Genomic_DNA"/>
</dbReference>